<proteinExistence type="predicted"/>
<feature type="non-terminal residue" evidence="1">
    <location>
        <position position="384"/>
    </location>
</feature>
<dbReference type="AlphaFoldDB" id="A0A9P6UIF9"/>
<keyword evidence="2" id="KW-1185">Reference proteome</keyword>
<organism evidence="1 2">
    <name type="scientific">Dissophora globulifera</name>
    <dbReference type="NCBI Taxonomy" id="979702"/>
    <lineage>
        <taxon>Eukaryota</taxon>
        <taxon>Fungi</taxon>
        <taxon>Fungi incertae sedis</taxon>
        <taxon>Mucoromycota</taxon>
        <taxon>Mortierellomycotina</taxon>
        <taxon>Mortierellomycetes</taxon>
        <taxon>Mortierellales</taxon>
        <taxon>Mortierellaceae</taxon>
        <taxon>Dissophora</taxon>
    </lineage>
</organism>
<gene>
    <name evidence="1" type="ORF">BGZ99_003191</name>
</gene>
<reference evidence="1" key="1">
    <citation type="journal article" date="2020" name="Fungal Divers.">
        <title>Resolving the Mortierellaceae phylogeny through synthesis of multi-gene phylogenetics and phylogenomics.</title>
        <authorList>
            <person name="Vandepol N."/>
            <person name="Liber J."/>
            <person name="Desiro A."/>
            <person name="Na H."/>
            <person name="Kennedy M."/>
            <person name="Barry K."/>
            <person name="Grigoriev I.V."/>
            <person name="Miller A.N."/>
            <person name="O'Donnell K."/>
            <person name="Stajich J.E."/>
            <person name="Bonito G."/>
        </authorList>
    </citation>
    <scope>NUCLEOTIDE SEQUENCE</scope>
    <source>
        <strain evidence="1">REB-010B</strain>
    </source>
</reference>
<accession>A0A9P6UIF9</accession>
<comment type="caution">
    <text evidence="1">The sequence shown here is derived from an EMBL/GenBank/DDBJ whole genome shotgun (WGS) entry which is preliminary data.</text>
</comment>
<dbReference type="EMBL" id="JAAAIP010002045">
    <property type="protein sequence ID" value="KAG0302104.1"/>
    <property type="molecule type" value="Genomic_DNA"/>
</dbReference>
<protein>
    <submittedName>
        <fullName evidence="1">Uncharacterized protein</fullName>
    </submittedName>
</protein>
<evidence type="ECO:0000313" key="1">
    <source>
        <dbReference type="EMBL" id="KAG0302104.1"/>
    </source>
</evidence>
<name>A0A9P6UIF9_9FUNG</name>
<feature type="non-terminal residue" evidence="1">
    <location>
        <position position="1"/>
    </location>
</feature>
<dbReference type="Proteomes" id="UP000738325">
    <property type="component" value="Unassembled WGS sequence"/>
</dbReference>
<sequence>GGWGLINVRSQCQALKAKWLYQWRTSRPRWRDLFTISVIQANPDKAATIDSFLSAPPPTINIPTPAEAHVIVPGINNDLAIGAFASLDPVQTIVPDAPAESTAEEPLHRMWAPPILHRPALGADTVFGNGTSLPEFTIKAARSYIDDKIHEANKDNTDAKISKRPPVYAHMRLKKVDELGVPAGSLSEVQWDRAFQRLHARQRRPVEKHFLYQIAHNVIWTNAVKHEVTKHYQTQTSPNCRRCKPVLPPGVTQEEVGLTAYVANKADIPVPANIRVDLPAYETREHAFYWCPPVRAMWTQVRAWLKAIFPRQQWSANATQVLLAWPGQKDVPPLALHIHSAAAHALWRTYCKLGDGEKLYKDQLMTITVHGIKERARVELARAL</sequence>
<dbReference type="OrthoDB" id="2444352at2759"/>
<evidence type="ECO:0000313" key="2">
    <source>
        <dbReference type="Proteomes" id="UP000738325"/>
    </source>
</evidence>